<evidence type="ECO:0000259" key="2">
    <source>
        <dbReference type="Pfam" id="PF17881"/>
    </source>
</evidence>
<keyword evidence="1" id="KW-1133">Transmembrane helix</keyword>
<dbReference type="InterPro" id="IPR046350">
    <property type="entry name" value="Cystatin_sf"/>
</dbReference>
<evidence type="ECO:0000256" key="1">
    <source>
        <dbReference type="SAM" id="Phobius"/>
    </source>
</evidence>
<name>A0A974NLY5_PERPY</name>
<reference evidence="3 4" key="1">
    <citation type="submission" date="2021-01" db="EMBL/GenBank/DDBJ databases">
        <title>FDA dAtabase for Regulatory Grade micrObial Sequences (FDA-ARGOS): Supporting development and validation of Infectious Disease Dx tests.</title>
        <authorList>
            <person name="Nelson B."/>
            <person name="Plummer A."/>
            <person name="Tallon L."/>
            <person name="Sadzewicz L."/>
            <person name="Zhao X."/>
            <person name="Boylan J."/>
            <person name="Ott S."/>
            <person name="Bowen H."/>
            <person name="Vavikolanu K."/>
            <person name="Mehta A."/>
            <person name="Aluvathingal J."/>
            <person name="Nadendla S."/>
            <person name="Myers T."/>
            <person name="Yan Y."/>
            <person name="Sichtig H."/>
        </authorList>
    </citation>
    <scope>NUCLEOTIDE SEQUENCE [LARGE SCALE GENOMIC DNA]</scope>
    <source>
        <strain evidence="3 4">FDAARGOS_1161</strain>
    </source>
</reference>
<dbReference type="Proteomes" id="UP000595254">
    <property type="component" value="Chromosome"/>
</dbReference>
<dbReference type="KEGG" id="ppsr:I6J18_21800"/>
<evidence type="ECO:0000313" key="3">
    <source>
        <dbReference type="EMBL" id="QQT00181.1"/>
    </source>
</evidence>
<dbReference type="InterPro" id="IPR041401">
    <property type="entry name" value="TseB-like_dom"/>
</dbReference>
<dbReference type="SUPFAM" id="SSF54403">
    <property type="entry name" value="Cystatin/monellin"/>
    <property type="match status" value="2"/>
</dbReference>
<keyword evidence="1" id="KW-0472">Membrane</keyword>
<dbReference type="AlphaFoldDB" id="A0A974NLY5"/>
<dbReference type="EMBL" id="CP068053">
    <property type="protein sequence ID" value="QQT00181.1"/>
    <property type="molecule type" value="Genomic_DNA"/>
</dbReference>
<sequence>MKKWVIIFTIVVLCIIGTIAGVYVNAMGPKKEASTEAFNKAKQEGELVTMDSFYMYNGEETYSVVIGENADGEKLAVWIPEDDKQKIKVEKYSDGKSKEEIRKIVVKEHAPEKIISIKLGMERNVALWEVTYIDNANRYNYDYYDFKTGEWLKYYRSI</sequence>
<keyword evidence="1" id="KW-0812">Transmembrane</keyword>
<gene>
    <name evidence="3" type="ORF">I6J18_21800</name>
</gene>
<dbReference type="RefSeq" id="WP_040376259.1">
    <property type="nucleotide sequence ID" value="NZ_CP068053.1"/>
</dbReference>
<proteinExistence type="predicted"/>
<evidence type="ECO:0000313" key="4">
    <source>
        <dbReference type="Proteomes" id="UP000595254"/>
    </source>
</evidence>
<dbReference type="Gene3D" id="3.10.450.40">
    <property type="match status" value="2"/>
</dbReference>
<accession>A0A974NLY5</accession>
<protein>
    <submittedName>
        <fullName evidence="3">DUF5590 domain-containing protein</fullName>
    </submittedName>
</protein>
<feature type="transmembrane region" description="Helical" evidence="1">
    <location>
        <begin position="6"/>
        <end position="24"/>
    </location>
</feature>
<dbReference type="Pfam" id="PF17881">
    <property type="entry name" value="TseB"/>
    <property type="match status" value="1"/>
</dbReference>
<organism evidence="3 4">
    <name type="scientific">Peribacillus psychrosaccharolyticus</name>
    <name type="common">Bacillus psychrosaccharolyticus</name>
    <dbReference type="NCBI Taxonomy" id="1407"/>
    <lineage>
        <taxon>Bacteria</taxon>
        <taxon>Bacillati</taxon>
        <taxon>Bacillota</taxon>
        <taxon>Bacilli</taxon>
        <taxon>Bacillales</taxon>
        <taxon>Bacillaceae</taxon>
        <taxon>Peribacillus</taxon>
    </lineage>
</organism>
<keyword evidence="4" id="KW-1185">Reference proteome</keyword>
<feature type="domain" description="Cell wall elongation regulator TseB-like" evidence="2">
    <location>
        <begin position="36"/>
        <end position="80"/>
    </location>
</feature>